<dbReference type="SMART" id="SM00213">
    <property type="entry name" value="UBQ"/>
    <property type="match status" value="1"/>
</dbReference>
<gene>
    <name evidence="2" type="ORF">EAH_00056200</name>
</gene>
<dbReference type="VEuPathDB" id="ToxoDB:EAH_00056200"/>
<dbReference type="InterPro" id="IPR029071">
    <property type="entry name" value="Ubiquitin-like_domsf"/>
</dbReference>
<dbReference type="RefSeq" id="XP_013253035.1">
    <property type="nucleotide sequence ID" value="XM_013397581.1"/>
</dbReference>
<evidence type="ECO:0000313" key="2">
    <source>
        <dbReference type="EMBL" id="CDI76418.1"/>
    </source>
</evidence>
<dbReference type="PRINTS" id="PR00348">
    <property type="entry name" value="UBIQUITIN"/>
</dbReference>
<dbReference type="InterPro" id="IPR050158">
    <property type="entry name" value="Ubiquitin_ubiquitin-like"/>
</dbReference>
<name>U6GAQ4_EIMAC</name>
<dbReference type="GeneID" id="25273690"/>
<dbReference type="Proteomes" id="UP000018050">
    <property type="component" value="Unassembled WGS sequence"/>
</dbReference>
<evidence type="ECO:0000259" key="1">
    <source>
        <dbReference type="PROSITE" id="PS50053"/>
    </source>
</evidence>
<dbReference type="EMBL" id="HG670380">
    <property type="protein sequence ID" value="CDI76418.1"/>
    <property type="molecule type" value="Genomic_DNA"/>
</dbReference>
<evidence type="ECO:0000313" key="3">
    <source>
        <dbReference type="Proteomes" id="UP000018050"/>
    </source>
</evidence>
<dbReference type="InterPro" id="IPR019956">
    <property type="entry name" value="Ubiquitin_dom"/>
</dbReference>
<proteinExistence type="predicted"/>
<reference evidence="2" key="1">
    <citation type="submission" date="2013-10" db="EMBL/GenBank/DDBJ databases">
        <title>Genomic analysis of the causative agents of coccidiosis in chickens.</title>
        <authorList>
            <person name="Reid A.J."/>
            <person name="Blake D."/>
            <person name="Billington K."/>
            <person name="Browne H."/>
            <person name="Dunn M."/>
            <person name="Hung S."/>
            <person name="Kawahara F."/>
            <person name="Miranda-Saavedra D."/>
            <person name="Mourier T."/>
            <person name="Nagra H."/>
            <person name="Otto T.D."/>
            <person name="Rawlings N."/>
            <person name="Sanchez A."/>
            <person name="Sanders M."/>
            <person name="Subramaniam C."/>
            <person name="Tay Y."/>
            <person name="Dear P."/>
            <person name="Doerig C."/>
            <person name="Gruber A."/>
            <person name="Parkinson J."/>
            <person name="Shirley M."/>
            <person name="Wan K.L."/>
            <person name="Berriman M."/>
            <person name="Tomley F."/>
            <person name="Pain A."/>
        </authorList>
    </citation>
    <scope>NUCLEOTIDE SEQUENCE [LARGE SCALE GENOMIC DNA]</scope>
    <source>
        <strain evidence="2">Houghton</strain>
    </source>
</reference>
<accession>U6GAQ4</accession>
<keyword evidence="3" id="KW-1185">Reference proteome</keyword>
<reference evidence="2" key="2">
    <citation type="submission" date="2013-10" db="EMBL/GenBank/DDBJ databases">
        <authorList>
            <person name="Aslett M."/>
        </authorList>
    </citation>
    <scope>NUCLEOTIDE SEQUENCE [LARGE SCALE GENOMIC DNA]</scope>
    <source>
        <strain evidence="2">Houghton</strain>
    </source>
</reference>
<dbReference type="OrthoDB" id="1043111at2759"/>
<sequence>MNDAGFAAVPAAAAAAAAAAVAAAAAENGTQGLLPSSRNLLLQLRGGLSVQVQAMNGKLITVEDVNPSSTVRELKQLLQQREGLSPEEQRLIVGGRHMKDEDTLASYNLSFKSQPAV</sequence>
<dbReference type="SUPFAM" id="SSF54236">
    <property type="entry name" value="Ubiquitin-like"/>
    <property type="match status" value="1"/>
</dbReference>
<organism evidence="2 3">
    <name type="scientific">Eimeria acervulina</name>
    <name type="common">Coccidian parasite</name>
    <dbReference type="NCBI Taxonomy" id="5801"/>
    <lineage>
        <taxon>Eukaryota</taxon>
        <taxon>Sar</taxon>
        <taxon>Alveolata</taxon>
        <taxon>Apicomplexa</taxon>
        <taxon>Conoidasida</taxon>
        <taxon>Coccidia</taxon>
        <taxon>Eucoccidiorida</taxon>
        <taxon>Eimeriorina</taxon>
        <taxon>Eimeriidae</taxon>
        <taxon>Eimeria</taxon>
    </lineage>
</organism>
<dbReference type="Pfam" id="PF00240">
    <property type="entry name" value="ubiquitin"/>
    <property type="match status" value="1"/>
</dbReference>
<dbReference type="InterPro" id="IPR000626">
    <property type="entry name" value="Ubiquitin-like_dom"/>
</dbReference>
<dbReference type="PROSITE" id="PS50053">
    <property type="entry name" value="UBIQUITIN_2"/>
    <property type="match status" value="1"/>
</dbReference>
<dbReference type="Gene3D" id="3.10.20.90">
    <property type="entry name" value="Phosphatidylinositol 3-kinase Catalytic Subunit, Chain A, domain 1"/>
    <property type="match status" value="1"/>
</dbReference>
<dbReference type="PANTHER" id="PTHR10666">
    <property type="entry name" value="UBIQUITIN"/>
    <property type="match status" value="1"/>
</dbReference>
<feature type="domain" description="Ubiquitin-like" evidence="1">
    <location>
        <begin position="48"/>
        <end position="110"/>
    </location>
</feature>
<protein>
    <recommendedName>
        <fullName evidence="1">Ubiquitin-like domain-containing protein</fullName>
    </recommendedName>
</protein>
<dbReference type="AlphaFoldDB" id="U6GAQ4"/>